<protein>
    <submittedName>
        <fullName evidence="1">Uncharacterized protein</fullName>
    </submittedName>
</protein>
<evidence type="ECO:0000313" key="2">
    <source>
        <dbReference type="Proteomes" id="UP000561045"/>
    </source>
</evidence>
<gene>
    <name evidence="1" type="ORF">GGR36_000390</name>
</gene>
<dbReference type="RefSeq" id="WP_183631340.1">
    <property type="nucleotide sequence ID" value="NZ_BAABLE010000011.1"/>
</dbReference>
<comment type="caution">
    <text evidence="1">The sequence shown here is derived from an EMBL/GenBank/DDBJ whole genome shotgun (WGS) entry which is preliminary data.</text>
</comment>
<organism evidence="1 2">
    <name type="scientific">Niveibacterium umoris</name>
    <dbReference type="NCBI Taxonomy" id="1193620"/>
    <lineage>
        <taxon>Bacteria</taxon>
        <taxon>Pseudomonadati</taxon>
        <taxon>Pseudomonadota</taxon>
        <taxon>Betaproteobacteria</taxon>
        <taxon>Rhodocyclales</taxon>
        <taxon>Rhodocyclaceae</taxon>
        <taxon>Niveibacterium</taxon>
    </lineage>
</organism>
<dbReference type="EMBL" id="JACIET010000001">
    <property type="protein sequence ID" value="MBB4011082.1"/>
    <property type="molecule type" value="Genomic_DNA"/>
</dbReference>
<evidence type="ECO:0000313" key="1">
    <source>
        <dbReference type="EMBL" id="MBB4011082.1"/>
    </source>
</evidence>
<dbReference type="AlphaFoldDB" id="A0A840BHK7"/>
<sequence length="133" mass="14537">MLPWLWLWQPTWNLPLSGSVSQDLAPDVIANGFFSAIPSGAGEGALEQKIFEQVSYGSQLGWLTDLVLAASGSDKVPAEKVQEARAALEGLRAQIVKMKDAHREQMVAEARRTLDALKARGDGSLDSLLKEYR</sequence>
<reference evidence="1 2" key="1">
    <citation type="submission" date="2020-08" db="EMBL/GenBank/DDBJ databases">
        <title>Genomic Encyclopedia of Type Strains, Phase IV (KMG-IV): sequencing the most valuable type-strain genomes for metagenomic binning, comparative biology and taxonomic classification.</title>
        <authorList>
            <person name="Goeker M."/>
        </authorList>
    </citation>
    <scope>NUCLEOTIDE SEQUENCE [LARGE SCALE GENOMIC DNA]</scope>
    <source>
        <strain evidence="1 2">DSM 106739</strain>
    </source>
</reference>
<dbReference type="Proteomes" id="UP000561045">
    <property type="component" value="Unassembled WGS sequence"/>
</dbReference>
<accession>A0A840BHK7</accession>
<proteinExistence type="predicted"/>
<name>A0A840BHK7_9RHOO</name>
<keyword evidence="2" id="KW-1185">Reference proteome</keyword>